<dbReference type="Pfam" id="PF20611">
    <property type="entry name" value="DUF6801"/>
    <property type="match status" value="1"/>
</dbReference>
<comment type="caution">
    <text evidence="2">The sequence shown here is derived from an EMBL/GenBank/DDBJ whole genome shotgun (WGS) entry which is preliminary data.</text>
</comment>
<gene>
    <name evidence="2" type="ORF">UO65_5504</name>
</gene>
<proteinExistence type="predicted"/>
<dbReference type="Proteomes" id="UP000019277">
    <property type="component" value="Unassembled WGS sequence"/>
</dbReference>
<dbReference type="InterPro" id="IPR046542">
    <property type="entry name" value="DUF6801"/>
</dbReference>
<evidence type="ECO:0000259" key="1">
    <source>
        <dbReference type="Pfam" id="PF20611"/>
    </source>
</evidence>
<reference evidence="2 3" key="1">
    <citation type="journal article" date="2014" name="Genome Announc.">
        <title>Draft Genome Sequence of the Antitrypanosomally Active Sponge-Associated Bacterium Actinokineospora sp. Strain EG49.</title>
        <authorList>
            <person name="Harjes J."/>
            <person name="Ryu T."/>
            <person name="Abdelmohsen U.R."/>
            <person name="Moitinho-Silva L."/>
            <person name="Horn H."/>
            <person name="Ravasi T."/>
            <person name="Hentschel U."/>
        </authorList>
    </citation>
    <scope>NUCLEOTIDE SEQUENCE [LARGE SCALE GENOMIC DNA]</scope>
    <source>
        <strain evidence="2 3">EG49</strain>
    </source>
</reference>
<protein>
    <recommendedName>
        <fullName evidence="1">DUF6801 domain-containing protein</fullName>
    </recommendedName>
</protein>
<evidence type="ECO:0000313" key="3">
    <source>
        <dbReference type="Proteomes" id="UP000019277"/>
    </source>
</evidence>
<evidence type="ECO:0000313" key="2">
    <source>
        <dbReference type="EMBL" id="EWC59224.1"/>
    </source>
</evidence>
<dbReference type="eggNOG" id="ENOG5031ZUD">
    <property type="taxonomic scope" value="Bacteria"/>
</dbReference>
<organism evidence="2 3">
    <name type="scientific">Actinokineospora spheciospongiae</name>
    <dbReference type="NCBI Taxonomy" id="909613"/>
    <lineage>
        <taxon>Bacteria</taxon>
        <taxon>Bacillati</taxon>
        <taxon>Actinomycetota</taxon>
        <taxon>Actinomycetes</taxon>
        <taxon>Pseudonocardiales</taxon>
        <taxon>Pseudonocardiaceae</taxon>
        <taxon>Actinokineospora</taxon>
    </lineage>
</organism>
<feature type="domain" description="DUF6801" evidence="1">
    <location>
        <begin position="232"/>
        <end position="376"/>
    </location>
</feature>
<dbReference type="AlphaFoldDB" id="W7IYW3"/>
<name>W7IYW3_9PSEU</name>
<sequence length="390" mass="39842">MVALTSAGPAQALNIPDVPAIGVDTGRFNLPISCAITLPDLAGIKILDLGTSVDVQGVVTTSLGPGQQFYLTQGSGFIEFPTWLSELAAAVGINRVDATITELDISASNSTPPSINVAEKPQTIIDIPIESGKPLVVGLPLEGTFDVGPYTAPNSGTTTLAFDQAVAHVTLKASWGLQIKVDAKCLPTAGNALLTLGIGGAPGQPPSKITGAPLNFPPVAPEFLDGIINAPYKCTFGGESIDAGIAVGGTIPLSVTRNGSMSFTKASGALTIPKATVNKLLDMGFKGSFSGVVNELNLNVRGGTPAVQNVAEGITIPSTPLVRDKDIILSLPTTGTITAGPFRPTATSESVAISLGTAKATFRFDGNAGEIAINCAKPFPEVFLVENPVT</sequence>
<dbReference type="EMBL" id="AYXG01000214">
    <property type="protein sequence ID" value="EWC59224.1"/>
    <property type="molecule type" value="Genomic_DNA"/>
</dbReference>
<accession>W7IYW3</accession>
<keyword evidence="3" id="KW-1185">Reference proteome</keyword>